<name>A0ABP9MBU1_9FLAO</name>
<feature type="short sequence motif" description="Meso-diaminopimelate recognition motif" evidence="7">
    <location>
        <begin position="413"/>
        <end position="416"/>
    </location>
</feature>
<dbReference type="PANTHER" id="PTHR23135:SF4">
    <property type="entry name" value="UDP-N-ACETYLMURAMOYL-L-ALANYL-D-GLUTAMATE--2,6-DIAMINOPIMELATE LIGASE MURE HOMOLOG, CHLOROPLASTIC"/>
    <property type="match status" value="1"/>
</dbReference>
<dbReference type="SUPFAM" id="SSF53244">
    <property type="entry name" value="MurD-like peptide ligases, peptide-binding domain"/>
    <property type="match status" value="1"/>
</dbReference>
<dbReference type="NCBIfam" id="NF001126">
    <property type="entry name" value="PRK00139.1-4"/>
    <property type="match status" value="1"/>
</dbReference>
<keyword evidence="7" id="KW-0067">ATP-binding</keyword>
<dbReference type="NCBIfam" id="NF001124">
    <property type="entry name" value="PRK00139.1-2"/>
    <property type="match status" value="1"/>
</dbReference>
<feature type="binding site" evidence="7">
    <location>
        <position position="466"/>
    </location>
    <ligand>
        <name>meso-2,6-diaminopimelate</name>
        <dbReference type="ChEBI" id="CHEBI:57791"/>
    </ligand>
</feature>
<evidence type="ECO:0000256" key="4">
    <source>
        <dbReference type="ARBA" id="ARBA00022984"/>
    </source>
</evidence>
<keyword evidence="7 12" id="KW-0436">Ligase</keyword>
<dbReference type="SUPFAM" id="SSF63418">
    <property type="entry name" value="MurE/MurF N-terminal domain"/>
    <property type="match status" value="1"/>
</dbReference>
<dbReference type="InterPro" id="IPR035911">
    <property type="entry name" value="MurE/MurF_N"/>
</dbReference>
<sequence>MKIFENKSIKEMQLNELLRRIPVLEIHGDDTREISELVFDSRKVTENSLYIAMRGTVVDGHSFIASSVEKGAKAIVCEEFPKNLDENITYVKVKDSSKTLGQLASNFYGNPSEKLKLIGVTGTNGKTSVSTLLFDVFKNLGYDSALLSTVEIRIGDKIIPATHTTPDVITINKILAQAVEEGCDFAFMEVSSHGIAQNRIEGLHFKVAGFTNLTHDHLDYHKTFDEYLKTKKRFFDQLEDTAIAITNVDDKNGNVMLQNTKATKKSYALKTMADFHGKSLEVDFNGMLLNFNGKEFWTTLTGKFNVYNLLLVFGIASELGFEQDEILQAISKLKRVSGRFETFKSDGGIFFIVDYAHTPDALENILDSINDIRTKNERLITVFGCGGDRDHSKRPEMGNIATKKSTLAIITSDNPRTEDPAVIIKEIEAGVEPQNFSKYTSIPDRREAIKMAIKFSEPKDIVLVAGKGHENYQEINGVKHHFDDKETINELWKLMSK</sequence>
<dbReference type="Gene3D" id="3.90.190.20">
    <property type="entry name" value="Mur ligase, C-terminal domain"/>
    <property type="match status" value="1"/>
</dbReference>
<comment type="function">
    <text evidence="7">Catalyzes the addition of meso-diaminopimelic acid to the nucleotide precursor UDP-N-acetylmuramoyl-L-alanyl-D-glutamate (UMAG) in the biosynthesis of bacterial cell-wall peptidoglycan.</text>
</comment>
<evidence type="ECO:0000313" key="13">
    <source>
        <dbReference type="Proteomes" id="UP001500353"/>
    </source>
</evidence>
<dbReference type="InterPro" id="IPR005761">
    <property type="entry name" value="UDP-N-AcMur-Glu-dNH2Pim_ligase"/>
</dbReference>
<evidence type="ECO:0000259" key="9">
    <source>
        <dbReference type="Pfam" id="PF01225"/>
    </source>
</evidence>
<evidence type="ECO:0000256" key="2">
    <source>
        <dbReference type="ARBA" id="ARBA00022618"/>
    </source>
</evidence>
<dbReference type="GO" id="GO:0016874">
    <property type="term" value="F:ligase activity"/>
    <property type="evidence" value="ECO:0007669"/>
    <property type="project" value="UniProtKB-KW"/>
</dbReference>
<evidence type="ECO:0000313" key="12">
    <source>
        <dbReference type="EMBL" id="GAA5092058.1"/>
    </source>
</evidence>
<evidence type="ECO:0000256" key="6">
    <source>
        <dbReference type="ARBA" id="ARBA00023316"/>
    </source>
</evidence>
<feature type="binding site" evidence="7">
    <location>
        <position position="41"/>
    </location>
    <ligand>
        <name>UDP-N-acetyl-alpha-D-muramoyl-L-alanyl-D-glutamate</name>
        <dbReference type="ChEBI" id="CHEBI:83900"/>
    </ligand>
</feature>
<feature type="binding site" evidence="7">
    <location>
        <position position="199"/>
    </location>
    <ligand>
        <name>UDP-N-acetyl-alpha-D-muramoyl-L-alanyl-D-glutamate</name>
        <dbReference type="ChEBI" id="CHEBI:83900"/>
    </ligand>
</feature>
<evidence type="ECO:0000256" key="7">
    <source>
        <dbReference type="HAMAP-Rule" id="MF_00208"/>
    </source>
</evidence>
<dbReference type="Pfam" id="PF01225">
    <property type="entry name" value="Mur_ligase"/>
    <property type="match status" value="1"/>
</dbReference>
<dbReference type="InterPro" id="IPR036615">
    <property type="entry name" value="Mur_ligase_C_dom_sf"/>
</dbReference>
<reference evidence="13" key="1">
    <citation type="journal article" date="2019" name="Int. J. Syst. Evol. Microbiol.">
        <title>The Global Catalogue of Microorganisms (GCM) 10K type strain sequencing project: providing services to taxonomists for standard genome sequencing and annotation.</title>
        <authorList>
            <consortium name="The Broad Institute Genomics Platform"/>
            <consortium name="The Broad Institute Genome Sequencing Center for Infectious Disease"/>
            <person name="Wu L."/>
            <person name="Ma J."/>
        </authorList>
    </citation>
    <scope>NUCLEOTIDE SEQUENCE [LARGE SCALE GENOMIC DNA]</scope>
    <source>
        <strain evidence="13">JCM 18019</strain>
    </source>
</reference>
<gene>
    <name evidence="7" type="primary">murE</name>
    <name evidence="12" type="ORF">GCM10023210_20440</name>
</gene>
<keyword evidence="7" id="KW-0547">Nucleotide-binding</keyword>
<feature type="modified residue" description="N6-carboxylysine" evidence="7">
    <location>
        <position position="231"/>
    </location>
</feature>
<dbReference type="Gene3D" id="3.40.1390.10">
    <property type="entry name" value="MurE/MurF, N-terminal domain"/>
    <property type="match status" value="1"/>
</dbReference>
<dbReference type="Pfam" id="PF02875">
    <property type="entry name" value="Mur_ligase_C"/>
    <property type="match status" value="1"/>
</dbReference>
<feature type="binding site" evidence="7">
    <location>
        <position position="191"/>
    </location>
    <ligand>
        <name>UDP-N-acetyl-alpha-D-muramoyl-L-alanyl-D-glutamate</name>
        <dbReference type="ChEBI" id="CHEBI:83900"/>
    </ligand>
</feature>
<dbReference type="Gene3D" id="3.40.1190.10">
    <property type="entry name" value="Mur-like, catalytic domain"/>
    <property type="match status" value="1"/>
</dbReference>
<feature type="domain" description="Mur ligase N-terminal catalytic" evidence="9">
    <location>
        <begin position="34"/>
        <end position="108"/>
    </location>
</feature>
<comment type="pathway">
    <text evidence="7 8">Cell wall biogenesis; peptidoglycan biosynthesis.</text>
</comment>
<keyword evidence="13" id="KW-1185">Reference proteome</keyword>
<dbReference type="InterPro" id="IPR004101">
    <property type="entry name" value="Mur_ligase_C"/>
</dbReference>
<dbReference type="EMBL" id="BAABHX010000003">
    <property type="protein sequence ID" value="GAA5092058.1"/>
    <property type="molecule type" value="Genomic_DNA"/>
</dbReference>
<keyword evidence="6 7" id="KW-0961">Cell wall biogenesis/degradation</keyword>
<feature type="binding site" evidence="7">
    <location>
        <position position="470"/>
    </location>
    <ligand>
        <name>meso-2,6-diaminopimelate</name>
        <dbReference type="ChEBI" id="CHEBI:57791"/>
    </ligand>
</feature>
<keyword evidence="2 7" id="KW-0132">Cell division</keyword>
<organism evidence="12 13">
    <name type="scientific">Chryseobacterium ginsengisoli</name>
    <dbReference type="NCBI Taxonomy" id="363853"/>
    <lineage>
        <taxon>Bacteria</taxon>
        <taxon>Pseudomonadati</taxon>
        <taxon>Bacteroidota</taxon>
        <taxon>Flavobacteriia</taxon>
        <taxon>Flavobacteriales</taxon>
        <taxon>Weeksellaceae</taxon>
        <taxon>Chryseobacterium group</taxon>
        <taxon>Chryseobacterium</taxon>
    </lineage>
</organism>
<comment type="subcellular location">
    <subcellularLocation>
        <location evidence="7 8">Cytoplasm</location>
    </subcellularLocation>
</comment>
<evidence type="ECO:0000256" key="3">
    <source>
        <dbReference type="ARBA" id="ARBA00022960"/>
    </source>
</evidence>
<comment type="cofactor">
    <cofactor evidence="7">
        <name>Mg(2+)</name>
        <dbReference type="ChEBI" id="CHEBI:18420"/>
    </cofactor>
</comment>
<comment type="similarity">
    <text evidence="1 7">Belongs to the MurCDEF family. MurE subfamily.</text>
</comment>
<dbReference type="SUPFAM" id="SSF53623">
    <property type="entry name" value="MurD-like peptide ligases, catalytic domain"/>
    <property type="match status" value="1"/>
</dbReference>
<feature type="domain" description="Mur ligase C-terminal" evidence="10">
    <location>
        <begin position="338"/>
        <end position="468"/>
    </location>
</feature>
<evidence type="ECO:0000256" key="1">
    <source>
        <dbReference type="ARBA" id="ARBA00005898"/>
    </source>
</evidence>
<dbReference type="EC" id="6.3.2.13" evidence="7"/>
<comment type="caution">
    <text evidence="7">Lacks conserved residue(s) required for the propagation of feature annotation.</text>
</comment>
<keyword evidence="7" id="KW-0963">Cytoplasm</keyword>
<dbReference type="InterPro" id="IPR013221">
    <property type="entry name" value="Mur_ligase_cen"/>
</dbReference>
<dbReference type="InterPro" id="IPR000713">
    <property type="entry name" value="Mur_ligase_N"/>
</dbReference>
<proteinExistence type="inferred from homology"/>
<dbReference type="Proteomes" id="UP001500353">
    <property type="component" value="Unassembled WGS sequence"/>
</dbReference>
<keyword evidence="3 7" id="KW-0133">Cell shape</keyword>
<dbReference type="NCBIfam" id="TIGR01085">
    <property type="entry name" value="murE"/>
    <property type="match status" value="1"/>
</dbReference>
<feature type="binding site" evidence="7">
    <location>
        <position position="197"/>
    </location>
    <ligand>
        <name>UDP-N-acetyl-alpha-D-muramoyl-L-alanyl-D-glutamate</name>
        <dbReference type="ChEBI" id="CHEBI:83900"/>
    </ligand>
</feature>
<evidence type="ECO:0000256" key="5">
    <source>
        <dbReference type="ARBA" id="ARBA00023306"/>
    </source>
</evidence>
<dbReference type="PANTHER" id="PTHR23135">
    <property type="entry name" value="MUR LIGASE FAMILY MEMBER"/>
    <property type="match status" value="1"/>
</dbReference>
<comment type="caution">
    <text evidence="12">The sequence shown here is derived from an EMBL/GenBank/DDBJ whole genome shotgun (WGS) entry which is preliminary data.</text>
</comment>
<feature type="binding site" evidence="7">
    <location>
        <position position="389"/>
    </location>
    <ligand>
        <name>meso-2,6-diaminopimelate</name>
        <dbReference type="ChEBI" id="CHEBI:57791"/>
    </ligand>
</feature>
<feature type="domain" description="Mur ligase central" evidence="11">
    <location>
        <begin position="120"/>
        <end position="315"/>
    </location>
</feature>
<comment type="catalytic activity">
    <reaction evidence="7">
        <text>UDP-N-acetyl-alpha-D-muramoyl-L-alanyl-D-glutamate + meso-2,6-diaminopimelate + ATP = UDP-N-acetyl-alpha-D-muramoyl-L-alanyl-gamma-D-glutamyl-meso-2,6-diaminopimelate + ADP + phosphate + H(+)</text>
        <dbReference type="Rhea" id="RHEA:23676"/>
        <dbReference type="ChEBI" id="CHEBI:15378"/>
        <dbReference type="ChEBI" id="CHEBI:30616"/>
        <dbReference type="ChEBI" id="CHEBI:43474"/>
        <dbReference type="ChEBI" id="CHEBI:57791"/>
        <dbReference type="ChEBI" id="CHEBI:83900"/>
        <dbReference type="ChEBI" id="CHEBI:83905"/>
        <dbReference type="ChEBI" id="CHEBI:456216"/>
        <dbReference type="EC" id="6.3.2.13"/>
    </reaction>
</comment>
<evidence type="ECO:0000256" key="8">
    <source>
        <dbReference type="RuleBase" id="RU004135"/>
    </source>
</evidence>
<comment type="PTM">
    <text evidence="7">Carboxylation is probably crucial for Mg(2+) binding and, consequently, for the gamma-phosphate positioning of ATP.</text>
</comment>
<dbReference type="HAMAP" id="MF_00208">
    <property type="entry name" value="MurE"/>
    <property type="match status" value="1"/>
</dbReference>
<evidence type="ECO:0000259" key="10">
    <source>
        <dbReference type="Pfam" id="PF02875"/>
    </source>
</evidence>
<keyword evidence="5 7" id="KW-0131">Cell cycle</keyword>
<feature type="binding site" evidence="7">
    <location>
        <begin position="413"/>
        <end position="416"/>
    </location>
    <ligand>
        <name>meso-2,6-diaminopimelate</name>
        <dbReference type="ChEBI" id="CHEBI:57791"/>
    </ligand>
</feature>
<feature type="binding site" evidence="7">
    <location>
        <begin position="164"/>
        <end position="165"/>
    </location>
    <ligand>
        <name>UDP-N-acetyl-alpha-D-muramoyl-L-alanyl-D-glutamate</name>
        <dbReference type="ChEBI" id="CHEBI:83900"/>
    </ligand>
</feature>
<dbReference type="Pfam" id="PF08245">
    <property type="entry name" value="Mur_ligase_M"/>
    <property type="match status" value="1"/>
</dbReference>
<evidence type="ECO:0000259" key="11">
    <source>
        <dbReference type="Pfam" id="PF08245"/>
    </source>
</evidence>
<feature type="binding site" evidence="7">
    <location>
        <begin position="122"/>
        <end position="128"/>
    </location>
    <ligand>
        <name>ATP</name>
        <dbReference type="ChEBI" id="CHEBI:30616"/>
    </ligand>
</feature>
<keyword evidence="4 7" id="KW-0573">Peptidoglycan synthesis</keyword>
<keyword evidence="7" id="KW-0460">Magnesium</keyword>
<accession>A0ABP9MBU1</accession>
<dbReference type="InterPro" id="IPR036565">
    <property type="entry name" value="Mur-like_cat_sf"/>
</dbReference>
<protein>
    <recommendedName>
        <fullName evidence="7">UDP-N-acetylmuramoyl-L-alanyl-D-glutamate--2,6-diaminopimelate ligase</fullName>
        <ecNumber evidence="7">6.3.2.13</ecNumber>
    </recommendedName>
    <alternativeName>
        <fullName evidence="7">Meso-A2pm-adding enzyme</fullName>
    </alternativeName>
    <alternativeName>
        <fullName evidence="7">Meso-diaminopimelate-adding enzyme</fullName>
    </alternativeName>
    <alternativeName>
        <fullName evidence="7">UDP-MurNAc-L-Ala-D-Glu:meso-diaminopimelate ligase</fullName>
    </alternativeName>
    <alternativeName>
        <fullName evidence="7">UDP-MurNAc-tripeptide synthetase</fullName>
    </alternativeName>
    <alternativeName>
        <fullName evidence="7">UDP-N-acetylmuramyl-tripeptide synthetase</fullName>
    </alternativeName>
</protein>